<dbReference type="FunFam" id="1.10.510.10:FF:000571">
    <property type="entry name" value="Maternal embryonic leucine zipper kinase"/>
    <property type="match status" value="1"/>
</dbReference>
<feature type="domain" description="Protein kinase" evidence="9">
    <location>
        <begin position="4"/>
        <end position="254"/>
    </location>
</feature>
<evidence type="ECO:0000256" key="3">
    <source>
        <dbReference type="ARBA" id="ARBA00022679"/>
    </source>
</evidence>
<dbReference type="SUPFAM" id="SSF56112">
    <property type="entry name" value="Protein kinase-like (PK-like)"/>
    <property type="match status" value="1"/>
</dbReference>
<evidence type="ECO:0000256" key="2">
    <source>
        <dbReference type="ARBA" id="ARBA00022527"/>
    </source>
</evidence>
<evidence type="ECO:0000313" key="11">
    <source>
        <dbReference type="Proteomes" id="UP001152759"/>
    </source>
</evidence>
<evidence type="ECO:0000256" key="4">
    <source>
        <dbReference type="ARBA" id="ARBA00022741"/>
    </source>
</evidence>
<evidence type="ECO:0000256" key="1">
    <source>
        <dbReference type="ARBA" id="ARBA00012513"/>
    </source>
</evidence>
<dbReference type="SMART" id="SM00220">
    <property type="entry name" value="S_TKc"/>
    <property type="match status" value="1"/>
</dbReference>
<comment type="catalytic activity">
    <reaction evidence="7">
        <text>L-threonyl-[protein] + ATP = O-phospho-L-threonyl-[protein] + ADP + H(+)</text>
        <dbReference type="Rhea" id="RHEA:46608"/>
        <dbReference type="Rhea" id="RHEA-COMP:11060"/>
        <dbReference type="Rhea" id="RHEA-COMP:11605"/>
        <dbReference type="ChEBI" id="CHEBI:15378"/>
        <dbReference type="ChEBI" id="CHEBI:30013"/>
        <dbReference type="ChEBI" id="CHEBI:30616"/>
        <dbReference type="ChEBI" id="CHEBI:61977"/>
        <dbReference type="ChEBI" id="CHEBI:456216"/>
        <dbReference type="EC" id="2.7.11.1"/>
    </reaction>
</comment>
<keyword evidence="5" id="KW-0418">Kinase</keyword>
<gene>
    <name evidence="10" type="ORF">BEMITA_LOCUS13147</name>
</gene>
<dbReference type="Proteomes" id="UP001152759">
    <property type="component" value="Chromosome 8"/>
</dbReference>
<dbReference type="Pfam" id="PF00069">
    <property type="entry name" value="Pkinase"/>
    <property type="match status" value="1"/>
</dbReference>
<dbReference type="InterPro" id="IPR008271">
    <property type="entry name" value="Ser/Thr_kinase_AS"/>
</dbReference>
<dbReference type="OrthoDB" id="266718at2759"/>
<dbReference type="EC" id="2.7.11.1" evidence="1"/>
<dbReference type="FunFam" id="3.30.200.20:FF:000042">
    <property type="entry name" value="Aurora kinase A"/>
    <property type="match status" value="1"/>
</dbReference>
<protein>
    <recommendedName>
        <fullName evidence="1">non-specific serine/threonine protein kinase</fullName>
        <ecNumber evidence="1">2.7.11.1</ecNumber>
    </recommendedName>
</protein>
<name>A0A9P0AN44_BEMTA</name>
<accession>A0A9P0AN44</accession>
<dbReference type="PROSITE" id="PS50011">
    <property type="entry name" value="PROTEIN_KINASE_DOM"/>
    <property type="match status" value="1"/>
</dbReference>
<dbReference type="PANTHER" id="PTHR22983:SF6">
    <property type="entry name" value="SERINE_THREONINE-PROTEIN KINASE 36"/>
    <property type="match status" value="1"/>
</dbReference>
<evidence type="ECO:0000256" key="7">
    <source>
        <dbReference type="ARBA" id="ARBA00047899"/>
    </source>
</evidence>
<dbReference type="InterPro" id="IPR000719">
    <property type="entry name" value="Prot_kinase_dom"/>
</dbReference>
<dbReference type="GO" id="GO:0005524">
    <property type="term" value="F:ATP binding"/>
    <property type="evidence" value="ECO:0007669"/>
    <property type="project" value="UniProtKB-KW"/>
</dbReference>
<dbReference type="GO" id="GO:0007224">
    <property type="term" value="P:smoothened signaling pathway"/>
    <property type="evidence" value="ECO:0007669"/>
    <property type="project" value="TreeGrafter"/>
</dbReference>
<dbReference type="Gene3D" id="1.10.510.10">
    <property type="entry name" value="Transferase(Phosphotransferase) domain 1"/>
    <property type="match status" value="1"/>
</dbReference>
<evidence type="ECO:0000256" key="8">
    <source>
        <dbReference type="ARBA" id="ARBA00048679"/>
    </source>
</evidence>
<keyword evidence="4" id="KW-0547">Nucleotide-binding</keyword>
<dbReference type="KEGG" id="btab:109038779"/>
<evidence type="ECO:0000259" key="9">
    <source>
        <dbReference type="PROSITE" id="PS50011"/>
    </source>
</evidence>
<evidence type="ECO:0000256" key="5">
    <source>
        <dbReference type="ARBA" id="ARBA00022777"/>
    </source>
</evidence>
<keyword evidence="6" id="KW-0067">ATP-binding</keyword>
<dbReference type="PROSITE" id="PS00108">
    <property type="entry name" value="PROTEIN_KINASE_ST"/>
    <property type="match status" value="1"/>
</dbReference>
<comment type="catalytic activity">
    <reaction evidence="8">
        <text>L-seryl-[protein] + ATP = O-phospho-L-seryl-[protein] + ADP + H(+)</text>
        <dbReference type="Rhea" id="RHEA:17989"/>
        <dbReference type="Rhea" id="RHEA-COMP:9863"/>
        <dbReference type="Rhea" id="RHEA-COMP:11604"/>
        <dbReference type="ChEBI" id="CHEBI:15378"/>
        <dbReference type="ChEBI" id="CHEBI:29999"/>
        <dbReference type="ChEBI" id="CHEBI:30616"/>
        <dbReference type="ChEBI" id="CHEBI:83421"/>
        <dbReference type="ChEBI" id="CHEBI:456216"/>
        <dbReference type="EC" id="2.7.11.1"/>
    </reaction>
</comment>
<keyword evidence="2" id="KW-0723">Serine/threonine-protein kinase</keyword>
<sequence length="718" mass="81813">MKRYEKIKLIGKGSFGIVYKAKNVETQEIVAYKVMTKLNRTPKEIEGLRREYKILHGLSHPNIIKMLDSFETDYEIVVVSEYADEELYDVLGKVKRLGEERAREILCDLLSAIHYLHYNRIVHRDLKPHNVLLDNKGHAKLCDFGFARSMSSGTHLLTSIKGTPLYMAPELIQELPYDYKVDLWSLGCIMYELVAGRPPFKTRSMISLIYIIQNEAVRWPNYLSENCVDFLKGLLEKDPIKRFSWNDLLSHPYVQGRVLTTQGCNVETPLTDSLSMSQNRAKEIQKNSLLCGLADKQKLHSMASKYMKPRLPHPLSNKMYQMNELNKLTSNLNINYDPRRNELTNYANIAKFGAIPKTTNSNSTTKNKSSVSLSSSLAASSGNANWIQTEISELKQLMKVELVHKINRLNEIHEERKRKTLDRRKSSFEDLKLLSKISFNDIKEENAQPIESGERLAFLEHTLAEIADGDLESLKNIHVLTMIIGPFKNSSASFDVIKYTASLLFLPFVIDDVSTKDKDLIRQVYNEAELVPNLVYSTKLLLWKLNELPAEHLQTLEVVLLLITNLVYNSDDSLNQFIDSAMQLKMTPVIQSILSLRKQNLKIVSDLLSILCQILRKKPQFTKFVSDLVLGDGQKDSVMPVDIHSILISSDDCLRERGSTLLHLMAQVCPDSLNAVWNETLRCDIEALDYDSCVAVRNAASSALVSLKKMPNYRSDHP</sequence>
<keyword evidence="11" id="KW-1185">Reference proteome</keyword>
<dbReference type="EMBL" id="OU963869">
    <property type="protein sequence ID" value="CAH0394900.1"/>
    <property type="molecule type" value="Genomic_DNA"/>
</dbReference>
<dbReference type="GO" id="GO:0005737">
    <property type="term" value="C:cytoplasm"/>
    <property type="evidence" value="ECO:0007669"/>
    <property type="project" value="UniProtKB-ARBA"/>
</dbReference>
<dbReference type="GO" id="GO:0004674">
    <property type="term" value="F:protein serine/threonine kinase activity"/>
    <property type="evidence" value="ECO:0007669"/>
    <property type="project" value="UniProtKB-KW"/>
</dbReference>
<dbReference type="AlphaFoldDB" id="A0A9P0AN44"/>
<dbReference type="InterPro" id="IPR011009">
    <property type="entry name" value="Kinase-like_dom_sf"/>
</dbReference>
<dbReference type="PANTHER" id="PTHR22983">
    <property type="entry name" value="PROTEIN KINASE RELATED"/>
    <property type="match status" value="1"/>
</dbReference>
<evidence type="ECO:0000256" key="6">
    <source>
        <dbReference type="ARBA" id="ARBA00022840"/>
    </source>
</evidence>
<proteinExistence type="predicted"/>
<keyword evidence="3" id="KW-0808">Transferase</keyword>
<organism evidence="10 11">
    <name type="scientific">Bemisia tabaci</name>
    <name type="common">Sweetpotato whitefly</name>
    <name type="synonym">Aleurodes tabaci</name>
    <dbReference type="NCBI Taxonomy" id="7038"/>
    <lineage>
        <taxon>Eukaryota</taxon>
        <taxon>Metazoa</taxon>
        <taxon>Ecdysozoa</taxon>
        <taxon>Arthropoda</taxon>
        <taxon>Hexapoda</taxon>
        <taxon>Insecta</taxon>
        <taxon>Pterygota</taxon>
        <taxon>Neoptera</taxon>
        <taxon>Paraneoptera</taxon>
        <taxon>Hemiptera</taxon>
        <taxon>Sternorrhyncha</taxon>
        <taxon>Aleyrodoidea</taxon>
        <taxon>Aleyrodidae</taxon>
        <taxon>Aleyrodinae</taxon>
        <taxon>Bemisia</taxon>
    </lineage>
</organism>
<reference evidence="10" key="1">
    <citation type="submission" date="2021-12" db="EMBL/GenBank/DDBJ databases">
        <authorList>
            <person name="King R."/>
        </authorList>
    </citation>
    <scope>NUCLEOTIDE SEQUENCE</scope>
</reference>
<evidence type="ECO:0000313" key="10">
    <source>
        <dbReference type="EMBL" id="CAH0394900.1"/>
    </source>
</evidence>